<evidence type="ECO:0000313" key="4">
    <source>
        <dbReference type="EMBL" id="KAF6151697.1"/>
    </source>
</evidence>
<dbReference type="GO" id="GO:0009738">
    <property type="term" value="P:abscisic acid-activated signaling pathway"/>
    <property type="evidence" value="ECO:0007669"/>
    <property type="project" value="TreeGrafter"/>
</dbReference>
<dbReference type="InterPro" id="IPR023393">
    <property type="entry name" value="START-like_dom_sf"/>
</dbReference>
<accession>A0A7J7MA00</accession>
<gene>
    <name evidence="4" type="ORF">GIB67_001980</name>
</gene>
<keyword evidence="5" id="KW-1185">Reference proteome</keyword>
<dbReference type="GO" id="GO:0038023">
    <property type="term" value="F:signaling receptor activity"/>
    <property type="evidence" value="ECO:0007669"/>
    <property type="project" value="TreeGrafter"/>
</dbReference>
<feature type="domain" description="Bet v I/Major latex protein" evidence="3">
    <location>
        <begin position="5"/>
        <end position="145"/>
    </location>
</feature>
<dbReference type="EMBL" id="JACGCM010001662">
    <property type="protein sequence ID" value="KAF6151697.1"/>
    <property type="molecule type" value="Genomic_DNA"/>
</dbReference>
<dbReference type="CDD" id="cd07816">
    <property type="entry name" value="Bet_v1-like"/>
    <property type="match status" value="1"/>
</dbReference>
<evidence type="ECO:0000256" key="1">
    <source>
        <dbReference type="ARBA" id="ARBA00009744"/>
    </source>
</evidence>
<proteinExistence type="inferred from homology"/>
<dbReference type="GO" id="GO:0005634">
    <property type="term" value="C:nucleus"/>
    <property type="evidence" value="ECO:0007669"/>
    <property type="project" value="TreeGrafter"/>
</dbReference>
<dbReference type="PANTHER" id="PTHR31213">
    <property type="entry name" value="OS08G0374000 PROTEIN-RELATED"/>
    <property type="match status" value="1"/>
</dbReference>
<dbReference type="GO" id="GO:0006952">
    <property type="term" value="P:defense response"/>
    <property type="evidence" value="ECO:0007669"/>
    <property type="project" value="InterPro"/>
</dbReference>
<dbReference type="SUPFAM" id="SSF55961">
    <property type="entry name" value="Bet v1-like"/>
    <property type="match status" value="1"/>
</dbReference>
<dbReference type="GO" id="GO:0005737">
    <property type="term" value="C:cytoplasm"/>
    <property type="evidence" value="ECO:0007669"/>
    <property type="project" value="TreeGrafter"/>
</dbReference>
<evidence type="ECO:0000259" key="3">
    <source>
        <dbReference type="Pfam" id="PF00407"/>
    </source>
</evidence>
<dbReference type="InterPro" id="IPR000916">
    <property type="entry name" value="Bet_v_I/MLP"/>
</dbReference>
<keyword evidence="2" id="KW-0017">Alkaloid metabolism</keyword>
<organism evidence="4 5">
    <name type="scientific">Kingdonia uniflora</name>
    <dbReference type="NCBI Taxonomy" id="39325"/>
    <lineage>
        <taxon>Eukaryota</taxon>
        <taxon>Viridiplantae</taxon>
        <taxon>Streptophyta</taxon>
        <taxon>Embryophyta</taxon>
        <taxon>Tracheophyta</taxon>
        <taxon>Spermatophyta</taxon>
        <taxon>Magnoliopsida</taxon>
        <taxon>Ranunculales</taxon>
        <taxon>Circaeasteraceae</taxon>
        <taxon>Kingdonia</taxon>
    </lineage>
</organism>
<name>A0A7J7MA00_9MAGN</name>
<dbReference type="PANTHER" id="PTHR31213:SF19">
    <property type="entry name" value="BET V I_MAJOR LATEX PROTEIN DOMAIN-CONTAINING PROTEIN"/>
    <property type="match status" value="1"/>
</dbReference>
<dbReference type="InterPro" id="IPR050279">
    <property type="entry name" value="Plant_def-hormone_signal"/>
</dbReference>
<evidence type="ECO:0000313" key="5">
    <source>
        <dbReference type="Proteomes" id="UP000541444"/>
    </source>
</evidence>
<comment type="caution">
    <text evidence="4">The sequence shown here is derived from an EMBL/GenBank/DDBJ whole genome shotgun (WGS) entry which is preliminary data.</text>
</comment>
<sequence length="170" mass="18853">MRGYVSSELTVGAPAADVWAVYSSPELPKLIVRLTDVFKKIDILEGDGHVGTVLHITLAGSDEPLTWNEKFMTIDHEKRLKVVQQIKGGYLDLGFTLYQDIFKIIDKGPNSCIIKSSSKFEVDDKFEANAALIDADSNQGMAKAIAKFVLQSKSKKHEDHFAHSPRKYGA</sequence>
<protein>
    <recommendedName>
        <fullName evidence="3">Bet v I/Major latex protein domain-containing protein</fullName>
    </recommendedName>
</protein>
<dbReference type="Gene3D" id="3.30.530.20">
    <property type="match status" value="1"/>
</dbReference>
<comment type="similarity">
    <text evidence="1">Belongs to the BetVI family.</text>
</comment>
<dbReference type="Proteomes" id="UP000541444">
    <property type="component" value="Unassembled WGS sequence"/>
</dbReference>
<dbReference type="GO" id="GO:0009820">
    <property type="term" value="P:alkaloid metabolic process"/>
    <property type="evidence" value="ECO:0007669"/>
    <property type="project" value="UniProtKB-KW"/>
</dbReference>
<reference evidence="4 5" key="1">
    <citation type="journal article" date="2020" name="IScience">
        <title>Genome Sequencing of the Endangered Kingdonia uniflora (Circaeasteraceae, Ranunculales) Reveals Potential Mechanisms of Evolutionary Specialization.</title>
        <authorList>
            <person name="Sun Y."/>
            <person name="Deng T."/>
            <person name="Zhang A."/>
            <person name="Moore M.J."/>
            <person name="Landis J.B."/>
            <person name="Lin N."/>
            <person name="Zhang H."/>
            <person name="Zhang X."/>
            <person name="Huang J."/>
            <person name="Zhang X."/>
            <person name="Sun H."/>
            <person name="Wang H."/>
        </authorList>
    </citation>
    <scope>NUCLEOTIDE SEQUENCE [LARGE SCALE GENOMIC DNA]</scope>
    <source>
        <strain evidence="4">TB1705</strain>
        <tissue evidence="4">Leaf</tissue>
    </source>
</reference>
<dbReference type="Pfam" id="PF00407">
    <property type="entry name" value="Bet_v_1"/>
    <property type="match status" value="1"/>
</dbReference>
<dbReference type="OrthoDB" id="1879545at2759"/>
<dbReference type="GO" id="GO:0004864">
    <property type="term" value="F:protein phosphatase inhibitor activity"/>
    <property type="evidence" value="ECO:0007669"/>
    <property type="project" value="TreeGrafter"/>
</dbReference>
<dbReference type="AlphaFoldDB" id="A0A7J7MA00"/>
<dbReference type="GO" id="GO:0010427">
    <property type="term" value="F:abscisic acid binding"/>
    <property type="evidence" value="ECO:0007669"/>
    <property type="project" value="TreeGrafter"/>
</dbReference>
<evidence type="ECO:0000256" key="2">
    <source>
        <dbReference type="ARBA" id="ARBA00022589"/>
    </source>
</evidence>